<evidence type="ECO:0000313" key="2">
    <source>
        <dbReference type="Proteomes" id="UP000193017"/>
    </source>
</evidence>
<accession>A0A1W6D108</accession>
<dbReference type="STRING" id="1945662.B0A89_04720"/>
<proteinExistence type="predicted"/>
<reference evidence="1 2" key="1">
    <citation type="submission" date="2017-03" db="EMBL/GenBank/DDBJ databases">
        <title>Genome sequence of Paracoccus contaminans isolated from a water microcosm.</title>
        <authorList>
            <person name="Aurass P."/>
            <person name="Karste S."/>
            <person name="Trost E."/>
            <person name="Glaeser S.P."/>
            <person name="Kaempfer P."/>
            <person name="Flieger A."/>
        </authorList>
    </citation>
    <scope>NUCLEOTIDE SEQUENCE [LARGE SCALE GENOMIC DNA]</scope>
    <source>
        <strain evidence="2">RKI 16-01929T\LMG 29738T\CCM 8701T\CIP 111112T</strain>
    </source>
</reference>
<dbReference type="InterPro" id="IPR021466">
    <property type="entry name" value="Put_rhamnosyl_transferase"/>
</dbReference>
<dbReference type="CDD" id="cd00761">
    <property type="entry name" value="Glyco_tranf_GTA_type"/>
    <property type="match status" value="1"/>
</dbReference>
<evidence type="ECO:0008006" key="3">
    <source>
        <dbReference type="Google" id="ProtNLM"/>
    </source>
</evidence>
<sequence>MKHIVGVCRFSMLGRGDWKAYRGQPDEALERIYDEKALELFAPDRLEARLATFRYLTLASMAAQTDQDFVFIVVSSDRMPRVYQDRLRVLCAGIPQVVLRFVPPMHIGDAQRAIMEELSLPLADCLQFRLDDDDCVSRDYVRRLRRVGQMNRRQAIFGVSFSQQYYCVTDGPTKGVYNWYSPFFSAGAAVRHPRETVFGFGHYQIPHRMFAVTDPHFPNLVTHRGDNDTPRHEAAILKKRGMVPASAEEMRKAVERHFSFLTRQGMVACQLSGLFSLPEAQPAEPLPEASRLIA</sequence>
<evidence type="ECO:0000313" key="1">
    <source>
        <dbReference type="EMBL" id="ARJ70719.1"/>
    </source>
</evidence>
<gene>
    <name evidence="1" type="ORF">B0A89_04720</name>
</gene>
<dbReference type="Pfam" id="PF11316">
    <property type="entry name" value="Rhamno_transf"/>
    <property type="match status" value="1"/>
</dbReference>
<dbReference type="AlphaFoldDB" id="A0A1W6D108"/>
<organism evidence="1 2">
    <name type="scientific">Paracoccus contaminans</name>
    <dbReference type="NCBI Taxonomy" id="1945662"/>
    <lineage>
        <taxon>Bacteria</taxon>
        <taxon>Pseudomonadati</taxon>
        <taxon>Pseudomonadota</taxon>
        <taxon>Alphaproteobacteria</taxon>
        <taxon>Rhodobacterales</taxon>
        <taxon>Paracoccaceae</taxon>
        <taxon>Paracoccus</taxon>
    </lineage>
</organism>
<dbReference type="Proteomes" id="UP000193017">
    <property type="component" value="Chromosome"/>
</dbReference>
<dbReference type="KEGG" id="pcon:B0A89_04720"/>
<dbReference type="OrthoDB" id="7874906at2"/>
<name>A0A1W6D108_9RHOB</name>
<keyword evidence="2" id="KW-1185">Reference proteome</keyword>
<protein>
    <recommendedName>
        <fullName evidence="3">Rhamnosyl transferase</fullName>
    </recommendedName>
</protein>
<dbReference type="RefSeq" id="WP_085378751.1">
    <property type="nucleotide sequence ID" value="NZ_CP020612.1"/>
</dbReference>
<dbReference type="EMBL" id="CP020612">
    <property type="protein sequence ID" value="ARJ70719.1"/>
    <property type="molecule type" value="Genomic_DNA"/>
</dbReference>